<keyword evidence="3" id="KW-1185">Reference proteome</keyword>
<feature type="region of interest" description="Disordered" evidence="1">
    <location>
        <begin position="1"/>
        <end position="40"/>
    </location>
</feature>
<dbReference type="AlphaFoldDB" id="A0A914WEX6"/>
<keyword evidence="2" id="KW-1133">Transmembrane helix</keyword>
<evidence type="ECO:0000256" key="2">
    <source>
        <dbReference type="SAM" id="Phobius"/>
    </source>
</evidence>
<evidence type="ECO:0000256" key="1">
    <source>
        <dbReference type="SAM" id="MobiDB-lite"/>
    </source>
</evidence>
<proteinExistence type="predicted"/>
<dbReference type="Proteomes" id="UP000887566">
    <property type="component" value="Unplaced"/>
</dbReference>
<sequence>MDLPPAYPGKEPVTSRPNNAGVNGTGVEAPPPYPGLPLNGNAPPLTSAPSTIPQPVAIPLFPNYQYYQCPNCQNKFYAVEDKAICVCPRCLEKLDVGSFAASQGATTLRSGLVWFLAGFLVTLVTVFSGMRFFIIWFGPMIYGLYKIRTGMMMLRMKKALPIATPTNH</sequence>
<evidence type="ECO:0000313" key="4">
    <source>
        <dbReference type="WBParaSite" id="PSAMB.scaffold3833size16710.g22733.t1"/>
    </source>
</evidence>
<keyword evidence="2" id="KW-0472">Membrane</keyword>
<dbReference type="WBParaSite" id="PSAMB.scaffold3833size16710.g22733.t1">
    <property type="protein sequence ID" value="PSAMB.scaffold3833size16710.g22733.t1"/>
    <property type="gene ID" value="PSAMB.scaffold3833size16710.g22733"/>
</dbReference>
<accession>A0A914WEX6</accession>
<evidence type="ECO:0000313" key="3">
    <source>
        <dbReference type="Proteomes" id="UP000887566"/>
    </source>
</evidence>
<organism evidence="3 4">
    <name type="scientific">Plectus sambesii</name>
    <dbReference type="NCBI Taxonomy" id="2011161"/>
    <lineage>
        <taxon>Eukaryota</taxon>
        <taxon>Metazoa</taxon>
        <taxon>Ecdysozoa</taxon>
        <taxon>Nematoda</taxon>
        <taxon>Chromadorea</taxon>
        <taxon>Plectida</taxon>
        <taxon>Plectina</taxon>
        <taxon>Plectoidea</taxon>
        <taxon>Plectidae</taxon>
        <taxon>Plectus</taxon>
    </lineage>
</organism>
<reference evidence="4" key="1">
    <citation type="submission" date="2022-11" db="UniProtKB">
        <authorList>
            <consortium name="WormBaseParasite"/>
        </authorList>
    </citation>
    <scope>IDENTIFICATION</scope>
</reference>
<keyword evidence="2" id="KW-0812">Transmembrane</keyword>
<feature type="transmembrane region" description="Helical" evidence="2">
    <location>
        <begin position="112"/>
        <end position="145"/>
    </location>
</feature>
<protein>
    <submittedName>
        <fullName evidence="4">Phosphatidylinositol-4,5-bisphosphate 4-phosphatase</fullName>
    </submittedName>
</protein>
<name>A0A914WEX6_9BILA</name>